<accession>A0ABQ8JHT1</accession>
<dbReference type="EMBL" id="NJHN03000037">
    <property type="protein sequence ID" value="KAH9421965.1"/>
    <property type="molecule type" value="Genomic_DNA"/>
</dbReference>
<dbReference type="Proteomes" id="UP000887458">
    <property type="component" value="Unassembled WGS sequence"/>
</dbReference>
<evidence type="ECO:0000256" key="1">
    <source>
        <dbReference type="SAM" id="Coils"/>
    </source>
</evidence>
<keyword evidence="1" id="KW-0175">Coiled coil</keyword>
<evidence type="ECO:0000313" key="2">
    <source>
        <dbReference type="EMBL" id="KAH9421965.1"/>
    </source>
</evidence>
<reference evidence="2 3" key="2">
    <citation type="journal article" date="2022" name="Mol. Biol. Evol.">
        <title>Comparative Genomics Reveals Insights into the Divergent Evolution of Astigmatic Mites and Household Pest Adaptations.</title>
        <authorList>
            <person name="Xiong Q."/>
            <person name="Wan A.T."/>
            <person name="Liu X."/>
            <person name="Fung C.S."/>
            <person name="Xiao X."/>
            <person name="Malainual N."/>
            <person name="Hou J."/>
            <person name="Wang L."/>
            <person name="Wang M."/>
            <person name="Yang K.Y."/>
            <person name="Cui Y."/>
            <person name="Leung E.L."/>
            <person name="Nong W."/>
            <person name="Shin S.K."/>
            <person name="Au S.W."/>
            <person name="Jeong K.Y."/>
            <person name="Chew F.T."/>
            <person name="Hui J.H."/>
            <person name="Leung T.F."/>
            <person name="Tungtrongchitr A."/>
            <person name="Zhong N."/>
            <person name="Liu Z."/>
            <person name="Tsui S.K."/>
        </authorList>
    </citation>
    <scope>NUCLEOTIDE SEQUENCE [LARGE SCALE GENOMIC DNA]</scope>
    <source>
        <strain evidence="2">Derp</strain>
    </source>
</reference>
<comment type="caution">
    <text evidence="2">The sequence shown here is derived from an EMBL/GenBank/DDBJ whole genome shotgun (WGS) entry which is preliminary data.</text>
</comment>
<sequence>MSLIEILRDLVRVHNICVEKFVRQFEKLFNHCFLSLRKQLQETNQQVDDGDGSNNTRECKLDQIRSEMLSKIRDHFREKFNKFLRQPDTREKLVIIGDYYTVMKLKKDNDRILLATRKEFREDLQKIYETISECRREKQQYLEQLQDNVRKNAEEILNIRNQLMVNLVKTISPDNRTFDADNFCDMVTLEQQLHQNSIV</sequence>
<feature type="coiled-coil region" evidence="1">
    <location>
        <begin position="117"/>
        <end position="162"/>
    </location>
</feature>
<reference evidence="2 3" key="1">
    <citation type="journal article" date="2018" name="J. Allergy Clin. Immunol.">
        <title>High-quality assembly of Dermatophagoides pteronyssinus genome and transcriptome reveals a wide range of novel allergens.</title>
        <authorList>
            <person name="Liu X.Y."/>
            <person name="Yang K.Y."/>
            <person name="Wang M.Q."/>
            <person name="Kwok J.S."/>
            <person name="Zeng X."/>
            <person name="Yang Z."/>
            <person name="Xiao X.J."/>
            <person name="Lau C.P."/>
            <person name="Li Y."/>
            <person name="Huang Z.M."/>
            <person name="Ba J.G."/>
            <person name="Yim A.K."/>
            <person name="Ouyang C.Y."/>
            <person name="Ngai S.M."/>
            <person name="Chan T.F."/>
            <person name="Leung E.L."/>
            <person name="Liu L."/>
            <person name="Liu Z.G."/>
            <person name="Tsui S.K."/>
        </authorList>
    </citation>
    <scope>NUCLEOTIDE SEQUENCE [LARGE SCALE GENOMIC DNA]</scope>
    <source>
        <strain evidence="2">Derp</strain>
    </source>
</reference>
<evidence type="ECO:0000313" key="3">
    <source>
        <dbReference type="Proteomes" id="UP000887458"/>
    </source>
</evidence>
<proteinExistence type="predicted"/>
<name>A0ABQ8JHT1_DERPT</name>
<gene>
    <name evidence="2" type="ORF">DERP_002255</name>
</gene>
<organism evidence="2 3">
    <name type="scientific">Dermatophagoides pteronyssinus</name>
    <name type="common">European house dust mite</name>
    <dbReference type="NCBI Taxonomy" id="6956"/>
    <lineage>
        <taxon>Eukaryota</taxon>
        <taxon>Metazoa</taxon>
        <taxon>Ecdysozoa</taxon>
        <taxon>Arthropoda</taxon>
        <taxon>Chelicerata</taxon>
        <taxon>Arachnida</taxon>
        <taxon>Acari</taxon>
        <taxon>Acariformes</taxon>
        <taxon>Sarcoptiformes</taxon>
        <taxon>Astigmata</taxon>
        <taxon>Psoroptidia</taxon>
        <taxon>Analgoidea</taxon>
        <taxon>Pyroglyphidae</taxon>
        <taxon>Dermatophagoidinae</taxon>
        <taxon>Dermatophagoides</taxon>
    </lineage>
</organism>
<keyword evidence="3" id="KW-1185">Reference proteome</keyword>
<protein>
    <submittedName>
        <fullName evidence="2">Uncharacterized protein</fullName>
    </submittedName>
</protein>